<proteinExistence type="predicted"/>
<name>A0A9P1GHC1_9DINO</name>
<reference evidence="3 4" key="2">
    <citation type="submission" date="2024-05" db="EMBL/GenBank/DDBJ databases">
        <authorList>
            <person name="Chen Y."/>
            <person name="Shah S."/>
            <person name="Dougan E. K."/>
            <person name="Thang M."/>
            <person name="Chan C."/>
        </authorList>
    </citation>
    <scope>NUCLEOTIDE SEQUENCE [LARGE SCALE GENOMIC DNA]</scope>
</reference>
<feature type="non-terminal residue" evidence="2">
    <location>
        <position position="1"/>
    </location>
</feature>
<keyword evidence="4" id="KW-1185">Reference proteome</keyword>
<protein>
    <submittedName>
        <fullName evidence="3">Glutamine amidotransferase domain-containing protein</fullName>
    </submittedName>
</protein>
<organism evidence="2">
    <name type="scientific">Cladocopium goreaui</name>
    <dbReference type="NCBI Taxonomy" id="2562237"/>
    <lineage>
        <taxon>Eukaryota</taxon>
        <taxon>Sar</taxon>
        <taxon>Alveolata</taxon>
        <taxon>Dinophyceae</taxon>
        <taxon>Suessiales</taxon>
        <taxon>Symbiodiniaceae</taxon>
        <taxon>Cladocopium</taxon>
    </lineage>
</organism>
<evidence type="ECO:0000313" key="2">
    <source>
        <dbReference type="EMBL" id="CAI4014021.1"/>
    </source>
</evidence>
<dbReference type="SUPFAM" id="SSF52317">
    <property type="entry name" value="Class I glutamine amidotransferase-like"/>
    <property type="match status" value="1"/>
</dbReference>
<gene>
    <name evidence="2" type="ORF">C1SCF055_LOCUS38952</name>
</gene>
<dbReference type="Pfam" id="PF00117">
    <property type="entry name" value="GATase"/>
    <property type="match status" value="1"/>
</dbReference>
<dbReference type="InterPro" id="IPR017926">
    <property type="entry name" value="GATASE"/>
</dbReference>
<feature type="non-terminal residue" evidence="2">
    <location>
        <position position="115"/>
    </location>
</feature>
<dbReference type="Proteomes" id="UP001152797">
    <property type="component" value="Unassembled WGS sequence"/>
</dbReference>
<dbReference type="EMBL" id="CAMXCT030006141">
    <property type="protein sequence ID" value="CAL4801333.1"/>
    <property type="molecule type" value="Genomic_DNA"/>
</dbReference>
<evidence type="ECO:0000313" key="3">
    <source>
        <dbReference type="EMBL" id="CAL4801333.1"/>
    </source>
</evidence>
<dbReference type="PROSITE" id="PS51273">
    <property type="entry name" value="GATASE_TYPE_1"/>
    <property type="match status" value="1"/>
</dbReference>
<keyword evidence="3" id="KW-0315">Glutamine amidotransferase</keyword>
<dbReference type="OrthoDB" id="524799at2759"/>
<dbReference type="AlphaFoldDB" id="A0A9P1GHC1"/>
<dbReference type="InterPro" id="IPR029062">
    <property type="entry name" value="Class_I_gatase-like"/>
</dbReference>
<sequence>AGLQTYEVRTVDALNSLASQLAELTANGANAPSRVGLIISCGSPVELTEPVDLRAQVCKTTAAMLLFPDAPVVGICYGMQLLALLYGGSLKEQRDTAHKGVWAEMRKTAGVTSRL</sequence>
<reference evidence="2" key="1">
    <citation type="submission" date="2022-10" db="EMBL/GenBank/DDBJ databases">
        <authorList>
            <person name="Chen Y."/>
            <person name="Dougan E. K."/>
            <person name="Chan C."/>
            <person name="Rhodes N."/>
            <person name="Thang M."/>
        </authorList>
    </citation>
    <scope>NUCLEOTIDE SEQUENCE</scope>
</reference>
<accession>A0A9P1GHC1</accession>
<evidence type="ECO:0000259" key="1">
    <source>
        <dbReference type="Pfam" id="PF00117"/>
    </source>
</evidence>
<comment type="caution">
    <text evidence="2">The sequence shown here is derived from an EMBL/GenBank/DDBJ whole genome shotgun (WGS) entry which is preliminary data.</text>
</comment>
<evidence type="ECO:0000313" key="4">
    <source>
        <dbReference type="Proteomes" id="UP001152797"/>
    </source>
</evidence>
<dbReference type="Gene3D" id="3.40.50.880">
    <property type="match status" value="1"/>
</dbReference>
<feature type="domain" description="Glutamine amidotransferase" evidence="1">
    <location>
        <begin position="58"/>
        <end position="106"/>
    </location>
</feature>
<dbReference type="EMBL" id="CAMXCT020006141">
    <property type="protein sequence ID" value="CAL1167396.1"/>
    <property type="molecule type" value="Genomic_DNA"/>
</dbReference>
<dbReference type="EMBL" id="CAMXCT010006141">
    <property type="protein sequence ID" value="CAI4014021.1"/>
    <property type="molecule type" value="Genomic_DNA"/>
</dbReference>